<gene>
    <name evidence="12" type="ORF">Pcinc_001015</name>
</gene>
<dbReference type="SUPFAM" id="SSF52129">
    <property type="entry name" value="Caspase-like"/>
    <property type="match status" value="1"/>
</dbReference>
<dbReference type="GO" id="GO:0051604">
    <property type="term" value="P:protein maturation"/>
    <property type="evidence" value="ECO:0007669"/>
    <property type="project" value="UniProtKB-ARBA"/>
</dbReference>
<evidence type="ECO:0000256" key="3">
    <source>
        <dbReference type="ARBA" id="ARBA00022723"/>
    </source>
</evidence>
<keyword evidence="13" id="KW-1185">Reference proteome</keyword>
<evidence type="ECO:0000259" key="9">
    <source>
        <dbReference type="PROSITE" id="PS50157"/>
    </source>
</evidence>
<keyword evidence="5" id="KW-0862">Zinc</keyword>
<dbReference type="GO" id="GO:0043067">
    <property type="term" value="P:regulation of programmed cell death"/>
    <property type="evidence" value="ECO:0007669"/>
    <property type="project" value="UniProtKB-ARBA"/>
</dbReference>
<dbReference type="InterPro" id="IPR036236">
    <property type="entry name" value="Znf_C2H2_sf"/>
</dbReference>
<evidence type="ECO:0000256" key="2">
    <source>
        <dbReference type="ARBA" id="ARBA00022703"/>
    </source>
</evidence>
<evidence type="ECO:0000256" key="8">
    <source>
        <dbReference type="SAM" id="MobiDB-lite"/>
    </source>
</evidence>
<dbReference type="PROSITE" id="PS50208">
    <property type="entry name" value="CASPASE_P20"/>
    <property type="match status" value="1"/>
</dbReference>
<dbReference type="GO" id="GO:0006508">
    <property type="term" value="P:proteolysis"/>
    <property type="evidence" value="ECO:0007669"/>
    <property type="project" value="InterPro"/>
</dbReference>
<dbReference type="InterPro" id="IPR022755">
    <property type="entry name" value="Znf_C2H2_jaz"/>
</dbReference>
<evidence type="ECO:0000313" key="13">
    <source>
        <dbReference type="Proteomes" id="UP001286313"/>
    </source>
</evidence>
<evidence type="ECO:0000259" key="10">
    <source>
        <dbReference type="PROSITE" id="PS50207"/>
    </source>
</evidence>
<dbReference type="InterPro" id="IPR001309">
    <property type="entry name" value="Pept_C14_p20"/>
</dbReference>
<evidence type="ECO:0008006" key="14">
    <source>
        <dbReference type="Google" id="ProtNLM"/>
    </source>
</evidence>
<dbReference type="InterPro" id="IPR013087">
    <property type="entry name" value="Znf_C2H2_type"/>
</dbReference>
<dbReference type="InterPro" id="IPR002138">
    <property type="entry name" value="Pept_C14_p10"/>
</dbReference>
<dbReference type="Pfam" id="PF00656">
    <property type="entry name" value="Peptidase_C14"/>
    <property type="match status" value="1"/>
</dbReference>
<evidence type="ECO:0000256" key="1">
    <source>
        <dbReference type="ARBA" id="ARBA00010134"/>
    </source>
</evidence>
<evidence type="ECO:0000256" key="7">
    <source>
        <dbReference type="RuleBase" id="RU003971"/>
    </source>
</evidence>
<feature type="domain" description="Caspase family p10" evidence="10">
    <location>
        <begin position="293"/>
        <end position="344"/>
    </location>
</feature>
<dbReference type="AlphaFoldDB" id="A0AAE1GNP6"/>
<feature type="domain" description="Caspase family p20" evidence="11">
    <location>
        <begin position="158"/>
        <end position="278"/>
    </location>
</feature>
<dbReference type="GO" id="GO:0008270">
    <property type="term" value="F:zinc ion binding"/>
    <property type="evidence" value="ECO:0007669"/>
    <property type="project" value="UniProtKB-KW"/>
</dbReference>
<dbReference type="PROSITE" id="PS00028">
    <property type="entry name" value="ZINC_FINGER_C2H2_1"/>
    <property type="match status" value="1"/>
</dbReference>
<dbReference type="PROSITE" id="PS50157">
    <property type="entry name" value="ZINC_FINGER_C2H2_2"/>
    <property type="match status" value="1"/>
</dbReference>
<dbReference type="InterPro" id="IPR015917">
    <property type="entry name" value="Pept_C14A"/>
</dbReference>
<dbReference type="PRINTS" id="PR00376">
    <property type="entry name" value="IL1BCENZYME"/>
</dbReference>
<dbReference type="GO" id="GO:0004197">
    <property type="term" value="F:cysteine-type endopeptidase activity"/>
    <property type="evidence" value="ECO:0007669"/>
    <property type="project" value="InterPro"/>
</dbReference>
<keyword evidence="4 6" id="KW-0863">Zinc-finger</keyword>
<proteinExistence type="inferred from homology"/>
<dbReference type="GO" id="GO:0006915">
    <property type="term" value="P:apoptotic process"/>
    <property type="evidence" value="ECO:0007669"/>
    <property type="project" value="UniProtKB-KW"/>
</dbReference>
<organism evidence="12 13">
    <name type="scientific">Petrolisthes cinctipes</name>
    <name type="common">Flat porcelain crab</name>
    <dbReference type="NCBI Taxonomy" id="88211"/>
    <lineage>
        <taxon>Eukaryota</taxon>
        <taxon>Metazoa</taxon>
        <taxon>Ecdysozoa</taxon>
        <taxon>Arthropoda</taxon>
        <taxon>Crustacea</taxon>
        <taxon>Multicrustacea</taxon>
        <taxon>Malacostraca</taxon>
        <taxon>Eumalacostraca</taxon>
        <taxon>Eucarida</taxon>
        <taxon>Decapoda</taxon>
        <taxon>Pleocyemata</taxon>
        <taxon>Anomura</taxon>
        <taxon>Galatheoidea</taxon>
        <taxon>Porcellanidae</taxon>
        <taxon>Petrolisthes</taxon>
    </lineage>
</organism>
<comment type="caution">
    <text evidence="12">The sequence shown here is derived from an EMBL/GenBank/DDBJ whole genome shotgun (WGS) entry which is preliminary data.</text>
</comment>
<dbReference type="Pfam" id="PF12171">
    <property type="entry name" value="zf-C2H2_jaz"/>
    <property type="match status" value="1"/>
</dbReference>
<keyword evidence="2" id="KW-0053">Apoptosis</keyword>
<evidence type="ECO:0000256" key="6">
    <source>
        <dbReference type="PROSITE-ProRule" id="PRU00042"/>
    </source>
</evidence>
<evidence type="ECO:0000313" key="12">
    <source>
        <dbReference type="EMBL" id="KAK3895265.1"/>
    </source>
</evidence>
<dbReference type="PROSITE" id="PS50207">
    <property type="entry name" value="CASPASE_P10"/>
    <property type="match status" value="1"/>
</dbReference>
<dbReference type="PANTHER" id="PTHR48169:SF1">
    <property type="entry name" value="ASTROCYTIC PHOSPHOPROTEIN PEA-15"/>
    <property type="match status" value="1"/>
</dbReference>
<protein>
    <recommendedName>
        <fullName evidence="14">C2H2-type domain-containing protein</fullName>
    </recommendedName>
</protein>
<accession>A0AAE1GNP6</accession>
<evidence type="ECO:0000256" key="5">
    <source>
        <dbReference type="ARBA" id="ARBA00022833"/>
    </source>
</evidence>
<dbReference type="GO" id="GO:0005737">
    <property type="term" value="C:cytoplasm"/>
    <property type="evidence" value="ECO:0007669"/>
    <property type="project" value="UniProtKB-ARBA"/>
</dbReference>
<dbReference type="Gene3D" id="3.30.160.60">
    <property type="entry name" value="Classic Zinc Finger"/>
    <property type="match status" value="1"/>
</dbReference>
<keyword evidence="3" id="KW-0479">Metal-binding</keyword>
<evidence type="ECO:0000259" key="11">
    <source>
        <dbReference type="PROSITE" id="PS50208"/>
    </source>
</evidence>
<dbReference type="Proteomes" id="UP001286313">
    <property type="component" value="Unassembled WGS sequence"/>
</dbReference>
<evidence type="ECO:0000256" key="4">
    <source>
        <dbReference type="ARBA" id="ARBA00022771"/>
    </source>
</evidence>
<dbReference type="InterPro" id="IPR029030">
    <property type="entry name" value="Caspase-like_dom_sf"/>
</dbReference>
<dbReference type="InterPro" id="IPR011600">
    <property type="entry name" value="Pept_C14_caspase"/>
</dbReference>
<dbReference type="PANTHER" id="PTHR48169">
    <property type="entry name" value="DED DOMAIN-CONTAINING PROTEIN"/>
    <property type="match status" value="1"/>
</dbReference>
<sequence>MTGMEPTEQHLKGSNHKEAAARYAIGHRDTAPHLLLSLSSLTRMAVTSGVIQPTHLGNIKCTGGATALHPTGSDDLEVKKAIDEGHVRPTDHVMSPYACIPCHKHFNSKQSLYQHLKSNNHKKVTSNTTHKDPGRPIMNRTSHDTYSVLSSPRGIVHVFNYKFAGQGFKWERKGAEHDSTNLNRIFTTMGYEVKVHESLSNNDTRKMMNSIQNDKRLKDVDALIFFFLSRGNDSYTFYTNDQIAMKLFDIRYMFTDSKCPAMSSKPKIFFMNYCRGEEMELMEVDSTRDIPNDMVTVHAAAEGIMADTTSASGTHFVEHLCQTLMSYSRSHELREIYTMLREEMRARNSTKPMWEDYGFQKFYFNPV</sequence>
<dbReference type="SMART" id="SM00115">
    <property type="entry name" value="CASc"/>
    <property type="match status" value="1"/>
</dbReference>
<feature type="domain" description="C2H2-type" evidence="9">
    <location>
        <begin position="97"/>
        <end position="121"/>
    </location>
</feature>
<comment type="similarity">
    <text evidence="1 7">Belongs to the peptidase C14A family.</text>
</comment>
<dbReference type="SUPFAM" id="SSF57667">
    <property type="entry name" value="beta-beta-alpha zinc fingers"/>
    <property type="match status" value="1"/>
</dbReference>
<dbReference type="EMBL" id="JAWQEG010000057">
    <property type="protein sequence ID" value="KAK3895265.1"/>
    <property type="molecule type" value="Genomic_DNA"/>
</dbReference>
<dbReference type="Gene3D" id="3.40.50.1460">
    <property type="match status" value="1"/>
</dbReference>
<reference evidence="12" key="1">
    <citation type="submission" date="2023-10" db="EMBL/GenBank/DDBJ databases">
        <title>Genome assemblies of two species of porcelain crab, Petrolisthes cinctipes and Petrolisthes manimaculis (Anomura: Porcellanidae).</title>
        <authorList>
            <person name="Angst P."/>
        </authorList>
    </citation>
    <scope>NUCLEOTIDE SEQUENCE</scope>
    <source>
        <strain evidence="12">PB745_01</strain>
        <tissue evidence="12">Gill</tissue>
    </source>
</reference>
<feature type="region of interest" description="Disordered" evidence="8">
    <location>
        <begin position="122"/>
        <end position="141"/>
    </location>
</feature>
<name>A0AAE1GNP6_PETCI</name>